<dbReference type="RefSeq" id="WP_283767135.1">
    <property type="nucleotide sequence ID" value="NZ_JAQOSO010000068.1"/>
</dbReference>
<dbReference type="Proteomes" id="UP001235849">
    <property type="component" value="Unassembled WGS sequence"/>
</dbReference>
<gene>
    <name evidence="1" type="ORF">PMG25_11990</name>
</gene>
<keyword evidence="2" id="KW-1185">Reference proteome</keyword>
<protein>
    <submittedName>
        <fullName evidence="1">Uncharacterized protein</fullName>
    </submittedName>
</protein>
<evidence type="ECO:0000313" key="1">
    <source>
        <dbReference type="EMBL" id="MDJ1174815.1"/>
    </source>
</evidence>
<evidence type="ECO:0000313" key="2">
    <source>
        <dbReference type="Proteomes" id="UP001235849"/>
    </source>
</evidence>
<comment type="caution">
    <text evidence="1">The sequence shown here is derived from an EMBL/GenBank/DDBJ whole genome shotgun (WGS) entry which is preliminary data.</text>
</comment>
<reference evidence="1 2" key="1">
    <citation type="submission" date="2023-01" db="EMBL/GenBank/DDBJ databases">
        <title>Novel diversity within Roseofilum (Cyanobacteria; Desertifilaceae) from marine benthic mats with descriptions of four novel species.</title>
        <authorList>
            <person name="Wang Y."/>
            <person name="Berthold D.E."/>
            <person name="Hu J."/>
            <person name="Lefler F.W."/>
            <person name="Laughinghouse H.D. IV."/>
        </authorList>
    </citation>
    <scope>NUCLEOTIDE SEQUENCE [LARGE SCALE GENOMIC DNA]</scope>
    <source>
        <strain evidence="1 2">BLCC-M114</strain>
    </source>
</reference>
<name>A0ABT7B6T2_9CYAN</name>
<dbReference type="EMBL" id="JAQOSO010000068">
    <property type="protein sequence ID" value="MDJ1174815.1"/>
    <property type="molecule type" value="Genomic_DNA"/>
</dbReference>
<organism evidence="1 2">
    <name type="scientific">Roseofilum capinflatum BLCC-M114</name>
    <dbReference type="NCBI Taxonomy" id="3022440"/>
    <lineage>
        <taxon>Bacteria</taxon>
        <taxon>Bacillati</taxon>
        <taxon>Cyanobacteriota</taxon>
        <taxon>Cyanophyceae</taxon>
        <taxon>Desertifilales</taxon>
        <taxon>Desertifilaceae</taxon>
        <taxon>Roseofilum</taxon>
        <taxon>Roseofilum capinflatum</taxon>
    </lineage>
</organism>
<accession>A0ABT7B6T2</accession>
<sequence>MKIEAAQRRIQAFERKFDQPHLSLAAHAALPLALTPDLLYQIWANFQRDLEGKPCKIPWISVSDLLLSSLCEEVGYELYDPMRNLLCTTF</sequence>
<proteinExistence type="predicted"/>